<sequence length="296" mass="35201">MDDKEIIAQEVMRALGISPLIKNIVIERCASPWNEKTLIKTKKDHLAVKLFVWDDPTFLYGRMHRLFLYVFDVLNPAFYYRPRMSPDEEKEPQRRNRFSQIWSIYVDSRMERQGIDNFYDKRLRENLFIDTEKELPWESARAVFRALWRKDLYTYPEIIDYSYDLSTLRGIETLTKPAAPETDLVNFLQESSVKKHMDRISSPALKEMAHDILNFAAYHCKDTFIEARYYGISMAYHRRTFLEIIPTSNKGFFLTVLDSQLNVYETETVTEGSDMHCIQKMIKERYDRMAFQSHHG</sequence>
<dbReference type="AlphaFoldDB" id="A0A351TZN3"/>
<protein>
    <submittedName>
        <fullName evidence="1">Uncharacterized protein</fullName>
    </submittedName>
</protein>
<dbReference type="STRING" id="909663.GCA_000512235_00469"/>
<comment type="caution">
    <text evidence="1">The sequence shown here is derived from an EMBL/GenBank/DDBJ whole genome shotgun (WGS) entry which is preliminary data.</text>
</comment>
<reference evidence="1" key="2">
    <citation type="submission" date="2020-01" db="EMBL/GenBank/DDBJ databases">
        <authorList>
            <person name="Campanaro S."/>
        </authorList>
    </citation>
    <scope>NUCLEOTIDE SEQUENCE</scope>
    <source>
        <strain evidence="1">AS06rmzACSIP_7</strain>
    </source>
</reference>
<proteinExistence type="predicted"/>
<evidence type="ECO:0000313" key="1">
    <source>
        <dbReference type="EMBL" id="NLW34700.1"/>
    </source>
</evidence>
<evidence type="ECO:0000313" key="2">
    <source>
        <dbReference type="Proteomes" id="UP000777265"/>
    </source>
</evidence>
<dbReference type="Proteomes" id="UP000777265">
    <property type="component" value="Unassembled WGS sequence"/>
</dbReference>
<organism evidence="1 2">
    <name type="scientific">Syntrophorhabdus aromaticivorans</name>
    <dbReference type="NCBI Taxonomy" id="328301"/>
    <lineage>
        <taxon>Bacteria</taxon>
        <taxon>Pseudomonadati</taxon>
        <taxon>Thermodesulfobacteriota</taxon>
        <taxon>Syntrophorhabdia</taxon>
        <taxon>Syntrophorhabdales</taxon>
        <taxon>Syntrophorhabdaceae</taxon>
        <taxon>Syntrophorhabdus</taxon>
    </lineage>
</organism>
<name>A0A351TZN3_9BACT</name>
<reference evidence="1" key="1">
    <citation type="journal article" date="2020" name="Biotechnol. Biofuels">
        <title>New insights from the biogas microbiome by comprehensive genome-resolved metagenomics of nearly 1600 species originating from multiple anaerobic digesters.</title>
        <authorList>
            <person name="Campanaro S."/>
            <person name="Treu L."/>
            <person name="Rodriguez-R L.M."/>
            <person name="Kovalovszki A."/>
            <person name="Ziels R.M."/>
            <person name="Maus I."/>
            <person name="Zhu X."/>
            <person name="Kougias P.G."/>
            <person name="Basile A."/>
            <person name="Luo G."/>
            <person name="Schluter A."/>
            <person name="Konstantinidis K.T."/>
            <person name="Angelidaki I."/>
        </authorList>
    </citation>
    <scope>NUCLEOTIDE SEQUENCE</scope>
    <source>
        <strain evidence="1">AS06rmzACSIP_7</strain>
    </source>
</reference>
<dbReference type="EMBL" id="JAAYEE010000074">
    <property type="protein sequence ID" value="NLW34700.1"/>
    <property type="molecule type" value="Genomic_DNA"/>
</dbReference>
<accession>A0A351TZN3</accession>
<gene>
    <name evidence="1" type="ORF">GXY80_04350</name>
</gene>